<feature type="signal peptide" evidence="2">
    <location>
        <begin position="1"/>
        <end position="19"/>
    </location>
</feature>
<reference evidence="3 4" key="1">
    <citation type="journal article" date="2024" name="Ann. Entomol. Soc. Am.">
        <title>Genomic analyses of the southern and eastern yellowjacket wasps (Hymenoptera: Vespidae) reveal evolutionary signatures of social life.</title>
        <authorList>
            <person name="Catto M.A."/>
            <person name="Caine P.B."/>
            <person name="Orr S.E."/>
            <person name="Hunt B.G."/>
            <person name="Goodisman M.A.D."/>
        </authorList>
    </citation>
    <scope>NUCLEOTIDE SEQUENCE [LARGE SCALE GENOMIC DNA]</scope>
    <source>
        <strain evidence="3">233</strain>
        <tissue evidence="3">Head and thorax</tissue>
    </source>
</reference>
<evidence type="ECO:0000313" key="4">
    <source>
        <dbReference type="Proteomes" id="UP001607302"/>
    </source>
</evidence>
<dbReference type="AlphaFoldDB" id="A0ABD2AUW8"/>
<keyword evidence="2" id="KW-0732">Signal</keyword>
<organism evidence="3 4">
    <name type="scientific">Vespula squamosa</name>
    <name type="common">Southern yellow jacket</name>
    <name type="synonym">Wasp</name>
    <dbReference type="NCBI Taxonomy" id="30214"/>
    <lineage>
        <taxon>Eukaryota</taxon>
        <taxon>Metazoa</taxon>
        <taxon>Ecdysozoa</taxon>
        <taxon>Arthropoda</taxon>
        <taxon>Hexapoda</taxon>
        <taxon>Insecta</taxon>
        <taxon>Pterygota</taxon>
        <taxon>Neoptera</taxon>
        <taxon>Endopterygota</taxon>
        <taxon>Hymenoptera</taxon>
        <taxon>Apocrita</taxon>
        <taxon>Aculeata</taxon>
        <taxon>Vespoidea</taxon>
        <taxon>Vespidae</taxon>
        <taxon>Vespinae</taxon>
        <taxon>Vespula</taxon>
    </lineage>
</organism>
<feature type="compositionally biased region" description="Acidic residues" evidence="1">
    <location>
        <begin position="103"/>
        <end position="113"/>
    </location>
</feature>
<evidence type="ECO:0000313" key="3">
    <source>
        <dbReference type="EMBL" id="KAL2724411.1"/>
    </source>
</evidence>
<dbReference type="EMBL" id="JAUDFV010000139">
    <property type="protein sequence ID" value="KAL2724411.1"/>
    <property type="molecule type" value="Genomic_DNA"/>
</dbReference>
<gene>
    <name evidence="3" type="ORF">V1478_008924</name>
</gene>
<sequence>MIWLLLVALALLKVPDEIANEHKVNELDEARLHVTRTSPHLPPPPPPPPPSPLSLSLPLPLPLLPVPIRTHLCATLTRNDEREHRKVTNPARKIKNKVKAKEDEDEDEEEVGR</sequence>
<feature type="chain" id="PRO_5044838033" evidence="2">
    <location>
        <begin position="20"/>
        <end position="113"/>
    </location>
</feature>
<feature type="compositionally biased region" description="Pro residues" evidence="1">
    <location>
        <begin position="40"/>
        <end position="52"/>
    </location>
</feature>
<proteinExistence type="predicted"/>
<keyword evidence="4" id="KW-1185">Reference proteome</keyword>
<feature type="region of interest" description="Disordered" evidence="1">
    <location>
        <begin position="76"/>
        <end position="113"/>
    </location>
</feature>
<protein>
    <submittedName>
        <fullName evidence="3">Uncharacterized protein</fullName>
    </submittedName>
</protein>
<feature type="region of interest" description="Disordered" evidence="1">
    <location>
        <begin position="34"/>
        <end position="54"/>
    </location>
</feature>
<dbReference type="Proteomes" id="UP001607302">
    <property type="component" value="Unassembled WGS sequence"/>
</dbReference>
<name>A0ABD2AUW8_VESSQ</name>
<evidence type="ECO:0000256" key="1">
    <source>
        <dbReference type="SAM" id="MobiDB-lite"/>
    </source>
</evidence>
<accession>A0ABD2AUW8</accession>
<comment type="caution">
    <text evidence="3">The sequence shown here is derived from an EMBL/GenBank/DDBJ whole genome shotgun (WGS) entry which is preliminary data.</text>
</comment>
<evidence type="ECO:0000256" key="2">
    <source>
        <dbReference type="SAM" id="SignalP"/>
    </source>
</evidence>